<comment type="caution">
    <text evidence="2">The sequence shown here is derived from an EMBL/GenBank/DDBJ whole genome shotgun (WGS) entry which is preliminary data.</text>
</comment>
<dbReference type="Proteomes" id="UP001362999">
    <property type="component" value="Unassembled WGS sequence"/>
</dbReference>
<evidence type="ECO:0000256" key="1">
    <source>
        <dbReference type="SAM" id="MobiDB-lite"/>
    </source>
</evidence>
<feature type="compositionally biased region" description="Basic and acidic residues" evidence="1">
    <location>
        <begin position="183"/>
        <end position="193"/>
    </location>
</feature>
<feature type="compositionally biased region" description="Basic and acidic residues" evidence="1">
    <location>
        <begin position="251"/>
        <end position="267"/>
    </location>
</feature>
<organism evidence="2 3">
    <name type="scientific">Favolaschia claudopus</name>
    <dbReference type="NCBI Taxonomy" id="2862362"/>
    <lineage>
        <taxon>Eukaryota</taxon>
        <taxon>Fungi</taxon>
        <taxon>Dikarya</taxon>
        <taxon>Basidiomycota</taxon>
        <taxon>Agaricomycotina</taxon>
        <taxon>Agaricomycetes</taxon>
        <taxon>Agaricomycetidae</taxon>
        <taxon>Agaricales</taxon>
        <taxon>Marasmiineae</taxon>
        <taxon>Mycenaceae</taxon>
        <taxon>Favolaschia</taxon>
    </lineage>
</organism>
<feature type="compositionally biased region" description="Acidic residues" evidence="1">
    <location>
        <begin position="194"/>
        <end position="204"/>
    </location>
</feature>
<evidence type="ECO:0000313" key="2">
    <source>
        <dbReference type="EMBL" id="KAK7026973.1"/>
    </source>
</evidence>
<proteinExistence type="predicted"/>
<dbReference type="EMBL" id="JAWWNJ010000030">
    <property type="protein sequence ID" value="KAK7026973.1"/>
    <property type="molecule type" value="Genomic_DNA"/>
</dbReference>
<reference evidence="2 3" key="1">
    <citation type="journal article" date="2024" name="J Genomics">
        <title>Draft genome sequencing and assembly of Favolaschia claudopus CIRM-BRFM 2984 isolated from oak limbs.</title>
        <authorList>
            <person name="Navarro D."/>
            <person name="Drula E."/>
            <person name="Chaduli D."/>
            <person name="Cazenave R."/>
            <person name="Ahrendt S."/>
            <person name="Wang J."/>
            <person name="Lipzen A."/>
            <person name="Daum C."/>
            <person name="Barry K."/>
            <person name="Grigoriev I.V."/>
            <person name="Favel A."/>
            <person name="Rosso M.N."/>
            <person name="Martin F."/>
        </authorList>
    </citation>
    <scope>NUCLEOTIDE SEQUENCE [LARGE SCALE GENOMIC DNA]</scope>
    <source>
        <strain evidence="2 3">CIRM-BRFM 2984</strain>
    </source>
</reference>
<dbReference type="AlphaFoldDB" id="A0AAW0BLG4"/>
<feature type="region of interest" description="Disordered" evidence="1">
    <location>
        <begin position="163"/>
        <end position="267"/>
    </location>
</feature>
<accession>A0AAW0BLG4</accession>
<keyword evidence="3" id="KW-1185">Reference proteome</keyword>
<name>A0AAW0BLG4_9AGAR</name>
<protein>
    <submittedName>
        <fullName evidence="2">Uncharacterized protein</fullName>
    </submittedName>
</protein>
<sequence length="267" mass="29135">MGLDFRFFSPPFALWVSGFFGIYSGTNSLWVELKSSRFHASPMSRNVRHFLELNSIQTDSEKSGGPNRKGRREKLKIQTCCANPDLFGTIVFLFSFDLLHVDCTGSTAKHLHLCLGAGFCYSLYALPDPALLKSQMPRRREFAYCAAFATAALSMAPSTFTASRMQGGGGVGEKSAVDGDGDDITKEGTRDEATTLDDDALDSGEDTKKKYAGRGRAETSFGEVQGRINAAEKFGSSQDEPMENGSVGGEEVEKKEVECMRPSLERS</sequence>
<evidence type="ECO:0000313" key="3">
    <source>
        <dbReference type="Proteomes" id="UP001362999"/>
    </source>
</evidence>
<gene>
    <name evidence="2" type="ORF">R3P38DRAFT_3354868</name>
</gene>